<dbReference type="AlphaFoldDB" id="A0A9P6EGL6"/>
<feature type="compositionally biased region" description="Low complexity" evidence="1">
    <location>
        <begin position="88"/>
        <end position="99"/>
    </location>
</feature>
<sequence length="135" mass="14221">MLFVLRFMIAFLFALTAVRALQYHLSSLTTNTPTFTTHHDRMASINAPATATTRPSAVGTSVLTHYSTTTAIARSTAIMTNTQTLWRPAPDSSGTSDPSAGPPSSPVSGALRISVGQLEAFLIAVALSSIIPIDC</sequence>
<keyword evidence="2" id="KW-0732">Signal</keyword>
<protein>
    <submittedName>
        <fullName evidence="3">Uncharacterized protein</fullName>
    </submittedName>
</protein>
<evidence type="ECO:0000313" key="3">
    <source>
        <dbReference type="EMBL" id="KAF9528369.1"/>
    </source>
</evidence>
<proteinExistence type="predicted"/>
<accession>A0A9P6EGL6</accession>
<dbReference type="EMBL" id="MU157853">
    <property type="protein sequence ID" value="KAF9528369.1"/>
    <property type="molecule type" value="Genomic_DNA"/>
</dbReference>
<dbReference type="Proteomes" id="UP000807306">
    <property type="component" value="Unassembled WGS sequence"/>
</dbReference>
<feature type="signal peptide" evidence="2">
    <location>
        <begin position="1"/>
        <end position="20"/>
    </location>
</feature>
<feature type="chain" id="PRO_5040127342" evidence="2">
    <location>
        <begin position="21"/>
        <end position="135"/>
    </location>
</feature>
<evidence type="ECO:0000313" key="4">
    <source>
        <dbReference type="Proteomes" id="UP000807306"/>
    </source>
</evidence>
<evidence type="ECO:0000256" key="2">
    <source>
        <dbReference type="SAM" id="SignalP"/>
    </source>
</evidence>
<reference evidence="3" key="1">
    <citation type="submission" date="2020-11" db="EMBL/GenBank/DDBJ databases">
        <authorList>
            <consortium name="DOE Joint Genome Institute"/>
            <person name="Ahrendt S."/>
            <person name="Riley R."/>
            <person name="Andreopoulos W."/>
            <person name="Labutti K."/>
            <person name="Pangilinan J."/>
            <person name="Ruiz-Duenas F.J."/>
            <person name="Barrasa J.M."/>
            <person name="Sanchez-Garcia M."/>
            <person name="Camarero S."/>
            <person name="Miyauchi S."/>
            <person name="Serrano A."/>
            <person name="Linde D."/>
            <person name="Babiker R."/>
            <person name="Drula E."/>
            <person name="Ayuso-Fernandez I."/>
            <person name="Pacheco R."/>
            <person name="Padilla G."/>
            <person name="Ferreira P."/>
            <person name="Barriuso J."/>
            <person name="Kellner H."/>
            <person name="Castanera R."/>
            <person name="Alfaro M."/>
            <person name="Ramirez L."/>
            <person name="Pisabarro A.G."/>
            <person name="Kuo A."/>
            <person name="Tritt A."/>
            <person name="Lipzen A."/>
            <person name="He G."/>
            <person name="Yan M."/>
            <person name="Ng V."/>
            <person name="Cullen D."/>
            <person name="Martin F."/>
            <person name="Rosso M.-N."/>
            <person name="Henrissat B."/>
            <person name="Hibbett D."/>
            <person name="Martinez A.T."/>
            <person name="Grigoriev I.V."/>
        </authorList>
    </citation>
    <scope>NUCLEOTIDE SEQUENCE</scope>
    <source>
        <strain evidence="3">CBS 506.95</strain>
    </source>
</reference>
<feature type="region of interest" description="Disordered" evidence="1">
    <location>
        <begin position="85"/>
        <end position="107"/>
    </location>
</feature>
<comment type="caution">
    <text evidence="3">The sequence shown here is derived from an EMBL/GenBank/DDBJ whole genome shotgun (WGS) entry which is preliminary data.</text>
</comment>
<keyword evidence="4" id="KW-1185">Reference proteome</keyword>
<name>A0A9P6EGL6_9AGAR</name>
<gene>
    <name evidence="3" type="ORF">CPB83DRAFT_854492</name>
</gene>
<organism evidence="3 4">
    <name type="scientific">Crepidotus variabilis</name>
    <dbReference type="NCBI Taxonomy" id="179855"/>
    <lineage>
        <taxon>Eukaryota</taxon>
        <taxon>Fungi</taxon>
        <taxon>Dikarya</taxon>
        <taxon>Basidiomycota</taxon>
        <taxon>Agaricomycotina</taxon>
        <taxon>Agaricomycetes</taxon>
        <taxon>Agaricomycetidae</taxon>
        <taxon>Agaricales</taxon>
        <taxon>Agaricineae</taxon>
        <taxon>Crepidotaceae</taxon>
        <taxon>Crepidotus</taxon>
    </lineage>
</organism>
<evidence type="ECO:0000256" key="1">
    <source>
        <dbReference type="SAM" id="MobiDB-lite"/>
    </source>
</evidence>